<proteinExistence type="inferred from homology"/>
<dbReference type="EMBL" id="BLPG01000001">
    <property type="protein sequence ID" value="GFJ89734.1"/>
    <property type="molecule type" value="Genomic_DNA"/>
</dbReference>
<dbReference type="Pfam" id="PF00480">
    <property type="entry name" value="ROK"/>
    <property type="match status" value="1"/>
</dbReference>
<dbReference type="AlphaFoldDB" id="A0A6V8L0T8"/>
<reference evidence="3 4" key="2">
    <citation type="submission" date="2020-03" db="EMBL/GenBank/DDBJ databases">
        <authorList>
            <person name="Ichikawa N."/>
            <person name="Kimura A."/>
            <person name="Kitahashi Y."/>
            <person name="Uohara A."/>
        </authorList>
    </citation>
    <scope>NUCLEOTIDE SEQUENCE [LARGE SCALE GENOMIC DNA]</scope>
    <source>
        <strain evidence="3 4">NBRC 108638</strain>
    </source>
</reference>
<keyword evidence="3" id="KW-0808">Transferase</keyword>
<dbReference type="Gene3D" id="1.10.10.10">
    <property type="entry name" value="Winged helix-like DNA-binding domain superfamily/Winged helix DNA-binding domain"/>
    <property type="match status" value="1"/>
</dbReference>
<dbReference type="InterPro" id="IPR036390">
    <property type="entry name" value="WH_DNA-bd_sf"/>
</dbReference>
<dbReference type="InterPro" id="IPR043129">
    <property type="entry name" value="ATPase_NBD"/>
</dbReference>
<dbReference type="PANTHER" id="PTHR18964:SF149">
    <property type="entry name" value="BIFUNCTIONAL UDP-N-ACETYLGLUCOSAMINE 2-EPIMERASE_N-ACETYLMANNOSAMINE KINASE"/>
    <property type="match status" value="1"/>
</dbReference>
<gene>
    <name evidence="3" type="ORF">Prum_033760</name>
</gene>
<dbReference type="PANTHER" id="PTHR18964">
    <property type="entry name" value="ROK (REPRESSOR, ORF, KINASE) FAMILY"/>
    <property type="match status" value="1"/>
</dbReference>
<organism evidence="3 4">
    <name type="scientific">Phytohabitans rumicis</name>
    <dbReference type="NCBI Taxonomy" id="1076125"/>
    <lineage>
        <taxon>Bacteria</taxon>
        <taxon>Bacillati</taxon>
        <taxon>Actinomycetota</taxon>
        <taxon>Actinomycetes</taxon>
        <taxon>Micromonosporales</taxon>
        <taxon>Micromonosporaceae</taxon>
    </lineage>
</organism>
<evidence type="ECO:0000313" key="3">
    <source>
        <dbReference type="EMBL" id="GFJ89734.1"/>
    </source>
</evidence>
<comment type="caution">
    <text evidence="3">The sequence shown here is derived from an EMBL/GenBank/DDBJ whole genome shotgun (WGS) entry which is preliminary data.</text>
</comment>
<dbReference type="InterPro" id="IPR036388">
    <property type="entry name" value="WH-like_DNA-bd_sf"/>
</dbReference>
<dbReference type="InterPro" id="IPR000600">
    <property type="entry name" value="ROK"/>
</dbReference>
<sequence length="439" mass="45472">MRTGPSQEEVRRQNLGALLRYVHIHGPTSRAELTSELGLNRSTIGALTADLASAGLVTEAAPRETGRAGRPSLVVRPESARVYAYAFSIEVDQLRVARVGLGGEVLDLRAEERPAGLAAADAVPLLAELVKELQQSVLDGAVYVGGGVSVTRMMRRTDGKAGLSAGAGANAAAVAEPLGAALAGELGADRPVVVGNAADVAALAEHARGAAVGCDNVIYLQRDAGVDAGIIVGGRRLTGHAGQAGQVGHMVVLPGGRPCGCGSRGCWETEIGDHALLNAAGRDLTGGRDAALAIVDAASRGDATAQAAVRQVGDWLGFGLANLVNIFDPEMVIFGGTLRDVYLAAAAQVRSRLNSMALTAAREHVRLRTPNSARTPPSLAPPNWLSNASWPTRWTPPPSGRAPRRGPAGRGPPRRWRRGSAGHAGRCRLGSQRRRGGRG</sequence>
<evidence type="ECO:0000313" key="4">
    <source>
        <dbReference type="Proteomes" id="UP000482960"/>
    </source>
</evidence>
<evidence type="ECO:0000256" key="1">
    <source>
        <dbReference type="ARBA" id="ARBA00006479"/>
    </source>
</evidence>
<protein>
    <submittedName>
        <fullName evidence="3">Sugar kinase</fullName>
    </submittedName>
</protein>
<keyword evidence="4" id="KW-1185">Reference proteome</keyword>
<dbReference type="Proteomes" id="UP000482960">
    <property type="component" value="Unassembled WGS sequence"/>
</dbReference>
<dbReference type="Gene3D" id="3.30.420.40">
    <property type="match status" value="2"/>
</dbReference>
<feature type="region of interest" description="Disordered" evidence="2">
    <location>
        <begin position="367"/>
        <end position="439"/>
    </location>
</feature>
<comment type="similarity">
    <text evidence="1">Belongs to the ROK (NagC/XylR) family.</text>
</comment>
<dbReference type="GO" id="GO:0016301">
    <property type="term" value="F:kinase activity"/>
    <property type="evidence" value="ECO:0007669"/>
    <property type="project" value="UniProtKB-KW"/>
</dbReference>
<keyword evidence="3" id="KW-0418">Kinase</keyword>
<dbReference type="SUPFAM" id="SSF46785">
    <property type="entry name" value="Winged helix' DNA-binding domain"/>
    <property type="match status" value="1"/>
</dbReference>
<accession>A0A6V8L0T8</accession>
<name>A0A6V8L0T8_9ACTN</name>
<evidence type="ECO:0000256" key="2">
    <source>
        <dbReference type="SAM" id="MobiDB-lite"/>
    </source>
</evidence>
<reference evidence="3 4" key="1">
    <citation type="submission" date="2020-03" db="EMBL/GenBank/DDBJ databases">
        <title>Whole genome shotgun sequence of Phytohabitans rumicis NBRC 108638.</title>
        <authorList>
            <person name="Komaki H."/>
            <person name="Tamura T."/>
        </authorList>
    </citation>
    <scope>NUCLEOTIDE SEQUENCE [LARGE SCALE GENOMIC DNA]</scope>
    <source>
        <strain evidence="3 4">NBRC 108638</strain>
    </source>
</reference>
<dbReference type="SUPFAM" id="SSF53067">
    <property type="entry name" value="Actin-like ATPase domain"/>
    <property type="match status" value="2"/>
</dbReference>